<dbReference type="Gene3D" id="3.40.50.1980">
    <property type="entry name" value="Nitrogenase molybdenum iron protein domain"/>
    <property type="match status" value="2"/>
</dbReference>
<dbReference type="AlphaFoldDB" id="A0A4Y7WML7"/>
<sequence length="332" mass="36799">MGENRLKTASKFLSVLSIGLLAACGGGETNSDQSTNEGNSEESITVSDIHGEHTFESVPEKAVVLDWIFAENLLSLGVEPTGMAEIDSYQEWVDIGSEGLENTVDVGSRSEPNLEAIAQLEPDVIYAINFRADAMMEELNKIAPVLVYNPYPEEELGQTQYEEMEETYLEMAKLFDKTDEANDVLADLETTYEEAQQALADIELDTNEFALTMAYSDNQAPAFRISTPNALAVEVLERMGLENVYESGSFEPYGFSTVGVEEFTKVEDANLLHIVQGDDNVFENQLKDNSVWNDLTFTKENRVYALGGDTWPYGGPLSAEKLVHRTLEVLDQ</sequence>
<dbReference type="PANTHER" id="PTHR30532">
    <property type="entry name" value="IRON III DICITRATE-BINDING PERIPLASMIC PROTEIN"/>
    <property type="match status" value="1"/>
</dbReference>
<dbReference type="Pfam" id="PF01497">
    <property type="entry name" value="Peripla_BP_2"/>
    <property type="match status" value="1"/>
</dbReference>
<proteinExistence type="inferred from homology"/>
<dbReference type="GO" id="GO:0030288">
    <property type="term" value="C:outer membrane-bounded periplasmic space"/>
    <property type="evidence" value="ECO:0007669"/>
    <property type="project" value="TreeGrafter"/>
</dbReference>
<dbReference type="PROSITE" id="PS50983">
    <property type="entry name" value="FE_B12_PBP"/>
    <property type="match status" value="1"/>
</dbReference>
<reference evidence="8 9" key="1">
    <citation type="submission" date="2019-03" db="EMBL/GenBank/DDBJ databases">
        <authorList>
            <person name="Liu G."/>
        </authorList>
    </citation>
    <scope>NUCLEOTIDE SEQUENCE [LARGE SCALE GENOMIC DNA]</scope>
    <source>
        <strain evidence="8 9">DSM 19099</strain>
    </source>
</reference>
<feature type="chain" id="PRO_5038864268" evidence="6">
    <location>
        <begin position="23"/>
        <end position="332"/>
    </location>
</feature>
<evidence type="ECO:0000256" key="4">
    <source>
        <dbReference type="ARBA" id="ARBA00022729"/>
    </source>
</evidence>
<evidence type="ECO:0000256" key="3">
    <source>
        <dbReference type="ARBA" id="ARBA00022448"/>
    </source>
</evidence>
<dbReference type="InterPro" id="IPR002491">
    <property type="entry name" value="ABC_transptr_periplasmic_BD"/>
</dbReference>
<evidence type="ECO:0000256" key="6">
    <source>
        <dbReference type="SAM" id="SignalP"/>
    </source>
</evidence>
<dbReference type="Proteomes" id="UP000298210">
    <property type="component" value="Unassembled WGS sequence"/>
</dbReference>
<evidence type="ECO:0000256" key="2">
    <source>
        <dbReference type="ARBA" id="ARBA00008814"/>
    </source>
</evidence>
<dbReference type="GO" id="GO:1901678">
    <property type="term" value="P:iron coordination entity transport"/>
    <property type="evidence" value="ECO:0007669"/>
    <property type="project" value="UniProtKB-ARBA"/>
</dbReference>
<organism evidence="8 9">
    <name type="scientific">Shouchella lehensis</name>
    <dbReference type="NCBI Taxonomy" id="300825"/>
    <lineage>
        <taxon>Bacteria</taxon>
        <taxon>Bacillati</taxon>
        <taxon>Bacillota</taxon>
        <taxon>Bacilli</taxon>
        <taxon>Bacillales</taxon>
        <taxon>Bacillaceae</taxon>
        <taxon>Shouchella</taxon>
    </lineage>
</organism>
<feature type="signal peptide" evidence="6">
    <location>
        <begin position="1"/>
        <end position="22"/>
    </location>
</feature>
<evidence type="ECO:0000259" key="7">
    <source>
        <dbReference type="PROSITE" id="PS50983"/>
    </source>
</evidence>
<evidence type="ECO:0000313" key="8">
    <source>
        <dbReference type="EMBL" id="TES49929.1"/>
    </source>
</evidence>
<protein>
    <submittedName>
        <fullName evidence="8">Iron-siderophore ABC transporter substrate-binding protein</fullName>
    </submittedName>
</protein>
<dbReference type="SUPFAM" id="SSF53807">
    <property type="entry name" value="Helical backbone' metal receptor"/>
    <property type="match status" value="1"/>
</dbReference>
<keyword evidence="4 6" id="KW-0732">Signal</keyword>
<comment type="caution">
    <text evidence="8">The sequence shown here is derived from an EMBL/GenBank/DDBJ whole genome shotgun (WGS) entry which is preliminary data.</text>
</comment>
<dbReference type="PROSITE" id="PS51257">
    <property type="entry name" value="PROKAR_LIPOPROTEIN"/>
    <property type="match status" value="1"/>
</dbReference>
<name>A0A4Y7WML7_9BACI</name>
<evidence type="ECO:0000256" key="5">
    <source>
        <dbReference type="SAM" id="Coils"/>
    </source>
</evidence>
<feature type="coiled-coil region" evidence="5">
    <location>
        <begin position="178"/>
        <end position="205"/>
    </location>
</feature>
<accession>A0A4Y7WML7</accession>
<dbReference type="PANTHER" id="PTHR30532:SF29">
    <property type="entry name" value="FE(3+) DICITRATE-BINDING PERIPLASMIC PROTEIN"/>
    <property type="match status" value="1"/>
</dbReference>
<feature type="domain" description="Fe/B12 periplasmic-binding" evidence="7">
    <location>
        <begin position="61"/>
        <end position="332"/>
    </location>
</feature>
<comment type="subcellular location">
    <subcellularLocation>
        <location evidence="1">Cell membrane</location>
        <topology evidence="1">Lipid-anchor</topology>
    </subcellularLocation>
</comment>
<evidence type="ECO:0000313" key="9">
    <source>
        <dbReference type="Proteomes" id="UP000298210"/>
    </source>
</evidence>
<evidence type="ECO:0000256" key="1">
    <source>
        <dbReference type="ARBA" id="ARBA00004193"/>
    </source>
</evidence>
<comment type="similarity">
    <text evidence="2">Belongs to the bacterial solute-binding protein 8 family.</text>
</comment>
<keyword evidence="3" id="KW-0813">Transport</keyword>
<dbReference type="CDD" id="cd01146">
    <property type="entry name" value="FhuD"/>
    <property type="match status" value="1"/>
</dbReference>
<keyword evidence="5" id="KW-0175">Coiled coil</keyword>
<dbReference type="EMBL" id="SNUX01000002">
    <property type="protein sequence ID" value="TES49929.1"/>
    <property type="molecule type" value="Genomic_DNA"/>
</dbReference>
<dbReference type="GO" id="GO:0005886">
    <property type="term" value="C:plasma membrane"/>
    <property type="evidence" value="ECO:0007669"/>
    <property type="project" value="UniProtKB-SubCell"/>
</dbReference>
<dbReference type="PRINTS" id="PR01715">
    <property type="entry name" value="FERRIBNDNGPP"/>
</dbReference>
<dbReference type="InterPro" id="IPR051313">
    <property type="entry name" value="Bact_iron-sidero_bind"/>
</dbReference>
<gene>
    <name evidence="8" type="ORF">E2L03_07140</name>
</gene>